<dbReference type="RefSeq" id="WP_064847794.1">
    <property type="nucleotide sequence ID" value="NZ_LZSY01000140.1"/>
</dbReference>
<name>A0A1A0VRG3_MYCPR</name>
<evidence type="ECO:0000313" key="3">
    <source>
        <dbReference type="Proteomes" id="UP000094008"/>
    </source>
</evidence>
<feature type="transmembrane region" description="Helical" evidence="1">
    <location>
        <begin position="17"/>
        <end position="35"/>
    </location>
</feature>
<keyword evidence="1" id="KW-0472">Membrane</keyword>
<dbReference type="Proteomes" id="UP000094008">
    <property type="component" value="Unassembled WGS sequence"/>
</dbReference>
<organism evidence="2 3">
    <name type="scientific">Mycolicibacterium peregrinum</name>
    <name type="common">Mycobacterium peregrinum</name>
    <dbReference type="NCBI Taxonomy" id="43304"/>
    <lineage>
        <taxon>Bacteria</taxon>
        <taxon>Bacillati</taxon>
        <taxon>Actinomycetota</taxon>
        <taxon>Actinomycetes</taxon>
        <taxon>Mycobacteriales</taxon>
        <taxon>Mycobacteriaceae</taxon>
        <taxon>Mycolicibacterium</taxon>
    </lineage>
</organism>
<comment type="caution">
    <text evidence="2">The sequence shown here is derived from an EMBL/GenBank/DDBJ whole genome shotgun (WGS) entry which is preliminary data.</text>
</comment>
<protein>
    <recommendedName>
        <fullName evidence="4">DUF4345 domain-containing protein</fullName>
    </recommendedName>
</protein>
<dbReference type="OrthoDB" id="3831267at2"/>
<sequence length="144" mass="15791">MANAAPPVPQTRRYPEVVLAVFGAYSVILGLFMLFAPGTFFDTLGAFGTRNDHYILDNASFELPLGLMMLAALKWPRWRVPTLAFATAHWVLHSLSHLIDTNHAAGNWVGWLEAAGLVLTTVLLAIALRISMSDQKFNVEAGEP</sequence>
<keyword evidence="1" id="KW-1133">Transmembrane helix</keyword>
<dbReference type="EMBL" id="LZSY01000140">
    <property type="protein sequence ID" value="OBB85860.1"/>
    <property type="molecule type" value="Genomic_DNA"/>
</dbReference>
<accession>A0A1A0VRG3</accession>
<evidence type="ECO:0000256" key="1">
    <source>
        <dbReference type="SAM" id="Phobius"/>
    </source>
</evidence>
<proteinExistence type="predicted"/>
<reference evidence="3" key="1">
    <citation type="submission" date="2016-06" db="EMBL/GenBank/DDBJ databases">
        <authorList>
            <person name="Sutton G."/>
            <person name="Brinkac L."/>
            <person name="Sanka R."/>
            <person name="Adams M."/>
            <person name="Lau E."/>
            <person name="Mehaffy C."/>
            <person name="Tameris M."/>
            <person name="Hatherill M."/>
            <person name="Hanekom W."/>
            <person name="Mahomed H."/>
            <person name="Mcshane H."/>
        </authorList>
    </citation>
    <scope>NUCLEOTIDE SEQUENCE [LARGE SCALE GENOMIC DNA]</scope>
    <source>
        <strain evidence="3">852002-10433_SCH5171157</strain>
    </source>
</reference>
<evidence type="ECO:0008006" key="4">
    <source>
        <dbReference type="Google" id="ProtNLM"/>
    </source>
</evidence>
<keyword evidence="1" id="KW-0812">Transmembrane</keyword>
<feature type="transmembrane region" description="Helical" evidence="1">
    <location>
        <begin position="105"/>
        <end position="128"/>
    </location>
</feature>
<evidence type="ECO:0000313" key="2">
    <source>
        <dbReference type="EMBL" id="OBB85860.1"/>
    </source>
</evidence>
<dbReference type="AlphaFoldDB" id="A0A1A0VRG3"/>
<gene>
    <name evidence="2" type="ORF">A5779_03785</name>
</gene>